<accession>A0A0A9G950</accession>
<reference evidence="2" key="1">
    <citation type="submission" date="2014-09" db="EMBL/GenBank/DDBJ databases">
        <authorList>
            <person name="Magalhaes I.L.F."/>
            <person name="Oliveira U."/>
            <person name="Santos F.R."/>
            <person name="Vidigal T.H.D.A."/>
            <person name="Brescovit A.D."/>
            <person name="Santos A.J."/>
        </authorList>
    </citation>
    <scope>NUCLEOTIDE SEQUENCE</scope>
    <source>
        <tissue evidence="2">Shoot tissue taken approximately 20 cm above the soil surface</tissue>
    </source>
</reference>
<organism evidence="2">
    <name type="scientific">Arundo donax</name>
    <name type="common">Giant reed</name>
    <name type="synonym">Donax arundinaceus</name>
    <dbReference type="NCBI Taxonomy" id="35708"/>
    <lineage>
        <taxon>Eukaryota</taxon>
        <taxon>Viridiplantae</taxon>
        <taxon>Streptophyta</taxon>
        <taxon>Embryophyta</taxon>
        <taxon>Tracheophyta</taxon>
        <taxon>Spermatophyta</taxon>
        <taxon>Magnoliopsida</taxon>
        <taxon>Liliopsida</taxon>
        <taxon>Poales</taxon>
        <taxon>Poaceae</taxon>
        <taxon>PACMAD clade</taxon>
        <taxon>Arundinoideae</taxon>
        <taxon>Arundineae</taxon>
        <taxon>Arundo</taxon>
    </lineage>
</organism>
<name>A0A0A9G950_ARUDO</name>
<reference evidence="2" key="2">
    <citation type="journal article" date="2015" name="Data Brief">
        <title>Shoot transcriptome of the giant reed, Arundo donax.</title>
        <authorList>
            <person name="Barrero R.A."/>
            <person name="Guerrero F.D."/>
            <person name="Moolhuijzen P."/>
            <person name="Goolsby J.A."/>
            <person name="Tidwell J."/>
            <person name="Bellgard S.E."/>
            <person name="Bellgard M.I."/>
        </authorList>
    </citation>
    <scope>NUCLEOTIDE SEQUENCE</scope>
    <source>
        <tissue evidence="2">Shoot tissue taken approximately 20 cm above the soil surface</tissue>
    </source>
</reference>
<dbReference type="AlphaFoldDB" id="A0A0A9G950"/>
<protein>
    <submittedName>
        <fullName evidence="2">Uncharacterized protein</fullName>
    </submittedName>
</protein>
<evidence type="ECO:0000256" key="1">
    <source>
        <dbReference type="SAM" id="MobiDB-lite"/>
    </source>
</evidence>
<evidence type="ECO:0000313" key="2">
    <source>
        <dbReference type="EMBL" id="JAE21007.1"/>
    </source>
</evidence>
<dbReference type="EMBL" id="GBRH01176889">
    <property type="protein sequence ID" value="JAE21007.1"/>
    <property type="molecule type" value="Transcribed_RNA"/>
</dbReference>
<feature type="region of interest" description="Disordered" evidence="1">
    <location>
        <begin position="1"/>
        <end position="47"/>
    </location>
</feature>
<feature type="compositionally biased region" description="Basic and acidic residues" evidence="1">
    <location>
        <begin position="17"/>
        <end position="28"/>
    </location>
</feature>
<feature type="compositionally biased region" description="Polar residues" evidence="1">
    <location>
        <begin position="1"/>
        <end position="16"/>
    </location>
</feature>
<sequence>MTTPTHNTNLKRSTATKSDRSIPTEHPRIHSKPAKSNTQEARISRKPASHQWLVPFRMRLHFWNPAAN</sequence>
<proteinExistence type="predicted"/>